<accession>A0A8I1JJG6</accession>
<evidence type="ECO:0000313" key="3">
    <source>
        <dbReference type="Proteomes" id="UP000637061"/>
    </source>
</evidence>
<keyword evidence="1" id="KW-0175">Coiled coil</keyword>
<sequence>MGPESKAKAVQLHVLTKYGVLADFSELEDAALDRALKAKLQPAVAYDLTFAAWCDKLIGQGRRVPVARFDAPVPGQTKVSKLAAGYELSMSMKARDKQLQARLKAAQLEVVQLRTELEELREARASAPLVGSGVEFDTDEDDLDVAAASRVEAQSLVRSLGGEYWERLRGWAIDKDLISTQEDGVLKACSSISDRLPSGEQCELILMILKRCRGLGYLDRDEPLRIKINTLMREH</sequence>
<dbReference type="Proteomes" id="UP000637061">
    <property type="component" value="Unassembled WGS sequence"/>
</dbReference>
<reference evidence="2" key="1">
    <citation type="submission" date="2020-12" db="EMBL/GenBank/DDBJ databases">
        <title>Enhanced detection system for hospital associated transmission using whole genome sequencing surveillance.</title>
        <authorList>
            <person name="Harrison L.H."/>
            <person name="Van Tyne D."/>
            <person name="Marsh J.W."/>
            <person name="Griffith M.P."/>
            <person name="Snyder D.J."/>
            <person name="Cooper V.S."/>
            <person name="Mustapha M."/>
        </authorList>
    </citation>
    <scope>NUCLEOTIDE SEQUENCE</scope>
    <source>
        <strain evidence="2">PSB00042</strain>
    </source>
</reference>
<dbReference type="AlphaFoldDB" id="A0A8I1JJG6"/>
<proteinExistence type="predicted"/>
<protein>
    <submittedName>
        <fullName evidence="2">Uncharacterized protein</fullName>
    </submittedName>
</protein>
<dbReference type="RefSeq" id="WP_198747851.1">
    <property type="nucleotide sequence ID" value="NZ_JAEHTE010000026.1"/>
</dbReference>
<name>A0A8I1JJG6_PSEPU</name>
<evidence type="ECO:0000313" key="2">
    <source>
        <dbReference type="EMBL" id="MBI6886072.1"/>
    </source>
</evidence>
<gene>
    <name evidence="2" type="ORF">JEU22_19385</name>
</gene>
<dbReference type="EMBL" id="JAEHTE010000026">
    <property type="protein sequence ID" value="MBI6886072.1"/>
    <property type="molecule type" value="Genomic_DNA"/>
</dbReference>
<feature type="coiled-coil region" evidence="1">
    <location>
        <begin position="96"/>
        <end position="123"/>
    </location>
</feature>
<evidence type="ECO:0000256" key="1">
    <source>
        <dbReference type="SAM" id="Coils"/>
    </source>
</evidence>
<organism evidence="2 3">
    <name type="scientific">Pseudomonas putida</name>
    <name type="common">Arthrobacter siderocapsulatus</name>
    <dbReference type="NCBI Taxonomy" id="303"/>
    <lineage>
        <taxon>Bacteria</taxon>
        <taxon>Pseudomonadati</taxon>
        <taxon>Pseudomonadota</taxon>
        <taxon>Gammaproteobacteria</taxon>
        <taxon>Pseudomonadales</taxon>
        <taxon>Pseudomonadaceae</taxon>
        <taxon>Pseudomonas</taxon>
    </lineage>
</organism>
<comment type="caution">
    <text evidence="2">The sequence shown here is derived from an EMBL/GenBank/DDBJ whole genome shotgun (WGS) entry which is preliminary data.</text>
</comment>